<feature type="short sequence motif" description="Histidine triad motif" evidence="2 3">
    <location>
        <begin position="99"/>
        <end position="103"/>
    </location>
</feature>
<name>A0A517VJB3_9PLAN</name>
<dbReference type="EMBL" id="CP036343">
    <property type="protein sequence ID" value="QDT93095.1"/>
    <property type="molecule type" value="Genomic_DNA"/>
</dbReference>
<accession>A0A517VJB3</accession>
<evidence type="ECO:0000256" key="2">
    <source>
        <dbReference type="PIRSR" id="PIRSR601310-3"/>
    </source>
</evidence>
<keyword evidence="5" id="KW-0378">Hydrolase</keyword>
<proteinExistence type="predicted"/>
<keyword evidence="6" id="KW-1185">Reference proteome</keyword>
<feature type="domain" description="HIT" evidence="4">
    <location>
        <begin position="7"/>
        <end position="115"/>
    </location>
</feature>
<protein>
    <submittedName>
        <fullName evidence="5">HIT-like protein</fullName>
        <ecNumber evidence="5">3.-.-.-</ecNumber>
    </submittedName>
</protein>
<dbReference type="CDD" id="cd01276">
    <property type="entry name" value="PKCI_related"/>
    <property type="match status" value="1"/>
</dbReference>
<dbReference type="Gene3D" id="3.30.428.10">
    <property type="entry name" value="HIT-like"/>
    <property type="match status" value="1"/>
</dbReference>
<dbReference type="OrthoDB" id="9784774at2"/>
<organism evidence="5 6">
    <name type="scientific">Gimesia algae</name>
    <dbReference type="NCBI Taxonomy" id="2527971"/>
    <lineage>
        <taxon>Bacteria</taxon>
        <taxon>Pseudomonadati</taxon>
        <taxon>Planctomycetota</taxon>
        <taxon>Planctomycetia</taxon>
        <taxon>Planctomycetales</taxon>
        <taxon>Planctomycetaceae</taxon>
        <taxon>Gimesia</taxon>
    </lineage>
</organism>
<evidence type="ECO:0000256" key="3">
    <source>
        <dbReference type="PROSITE-ProRule" id="PRU00464"/>
    </source>
</evidence>
<dbReference type="KEGG" id="gax:Pan161_47690"/>
<dbReference type="InterPro" id="IPR011146">
    <property type="entry name" value="HIT-like"/>
</dbReference>
<sequence>MSGEKTIFKKIIDREIPANIIYEDELCLAFNDVNPQAPVHVLVIPKQEIPSLAHLKDSDQELVGHLLLTVGKLAKTLGLDSGYRTIVNTGKEGGQTVDHLHLHLLGGRSLQWPPG</sequence>
<dbReference type="InterPro" id="IPR036265">
    <property type="entry name" value="HIT-like_sf"/>
</dbReference>
<dbReference type="RefSeq" id="WP_145231099.1">
    <property type="nucleotide sequence ID" value="NZ_CP036343.1"/>
</dbReference>
<evidence type="ECO:0000313" key="5">
    <source>
        <dbReference type="EMBL" id="QDT93095.1"/>
    </source>
</evidence>
<dbReference type="Proteomes" id="UP000316855">
    <property type="component" value="Chromosome"/>
</dbReference>
<reference evidence="5 6" key="1">
    <citation type="submission" date="2019-02" db="EMBL/GenBank/DDBJ databases">
        <title>Deep-cultivation of Planctomycetes and their phenomic and genomic characterization uncovers novel biology.</title>
        <authorList>
            <person name="Wiegand S."/>
            <person name="Jogler M."/>
            <person name="Boedeker C."/>
            <person name="Pinto D."/>
            <person name="Vollmers J."/>
            <person name="Rivas-Marin E."/>
            <person name="Kohn T."/>
            <person name="Peeters S.H."/>
            <person name="Heuer A."/>
            <person name="Rast P."/>
            <person name="Oberbeckmann S."/>
            <person name="Bunk B."/>
            <person name="Jeske O."/>
            <person name="Meyerdierks A."/>
            <person name="Storesund J.E."/>
            <person name="Kallscheuer N."/>
            <person name="Luecker S."/>
            <person name="Lage O.M."/>
            <person name="Pohl T."/>
            <person name="Merkel B.J."/>
            <person name="Hornburger P."/>
            <person name="Mueller R.-W."/>
            <person name="Bruemmer F."/>
            <person name="Labrenz M."/>
            <person name="Spormann A.M."/>
            <person name="Op den Camp H."/>
            <person name="Overmann J."/>
            <person name="Amann R."/>
            <person name="Jetten M.S.M."/>
            <person name="Mascher T."/>
            <person name="Medema M.H."/>
            <person name="Devos D.P."/>
            <person name="Kaster A.-K."/>
            <person name="Ovreas L."/>
            <person name="Rohde M."/>
            <person name="Galperin M.Y."/>
            <person name="Jogler C."/>
        </authorList>
    </citation>
    <scope>NUCLEOTIDE SEQUENCE [LARGE SCALE GENOMIC DNA]</scope>
    <source>
        <strain evidence="5 6">Pan161</strain>
    </source>
</reference>
<dbReference type="InterPro" id="IPR019808">
    <property type="entry name" value="Histidine_triad_CS"/>
</dbReference>
<gene>
    <name evidence="5" type="ORF">Pan161_47690</name>
</gene>
<dbReference type="GO" id="GO:0016787">
    <property type="term" value="F:hydrolase activity"/>
    <property type="evidence" value="ECO:0007669"/>
    <property type="project" value="UniProtKB-KW"/>
</dbReference>
<feature type="active site" description="Tele-AMP-histidine intermediate" evidence="1">
    <location>
        <position position="101"/>
    </location>
</feature>
<dbReference type="EC" id="3.-.-.-" evidence="5"/>
<dbReference type="FunFam" id="3.30.428.10:FF:000005">
    <property type="entry name" value="Histidine triad nucleotide-binding protein 1"/>
    <property type="match status" value="1"/>
</dbReference>
<dbReference type="PANTHER" id="PTHR23089">
    <property type="entry name" value="HISTIDINE TRIAD HIT PROTEIN"/>
    <property type="match status" value="1"/>
</dbReference>
<dbReference type="Pfam" id="PF01230">
    <property type="entry name" value="HIT"/>
    <property type="match status" value="1"/>
</dbReference>
<dbReference type="PRINTS" id="PR00332">
    <property type="entry name" value="HISTRIAD"/>
</dbReference>
<dbReference type="PROSITE" id="PS00892">
    <property type="entry name" value="HIT_1"/>
    <property type="match status" value="1"/>
</dbReference>
<dbReference type="InterPro" id="IPR001310">
    <property type="entry name" value="Histidine_triad_HIT"/>
</dbReference>
<evidence type="ECO:0000259" key="4">
    <source>
        <dbReference type="PROSITE" id="PS51084"/>
    </source>
</evidence>
<evidence type="ECO:0000256" key="1">
    <source>
        <dbReference type="PIRSR" id="PIRSR601310-1"/>
    </source>
</evidence>
<dbReference type="AlphaFoldDB" id="A0A517VJB3"/>
<evidence type="ECO:0000313" key="6">
    <source>
        <dbReference type="Proteomes" id="UP000316855"/>
    </source>
</evidence>
<dbReference type="PROSITE" id="PS51084">
    <property type="entry name" value="HIT_2"/>
    <property type="match status" value="1"/>
</dbReference>
<dbReference type="SUPFAM" id="SSF54197">
    <property type="entry name" value="HIT-like"/>
    <property type="match status" value="1"/>
</dbReference>